<organism evidence="17 18">
    <name type="scientific">Paenibacillus tyrfis</name>
    <dbReference type="NCBI Taxonomy" id="1501230"/>
    <lineage>
        <taxon>Bacteria</taxon>
        <taxon>Bacillati</taxon>
        <taxon>Bacillota</taxon>
        <taxon>Bacilli</taxon>
        <taxon>Bacillales</taxon>
        <taxon>Paenibacillaceae</taxon>
        <taxon>Paenibacillus</taxon>
    </lineage>
</organism>
<keyword evidence="11 14" id="KW-1133">Transmembrane helix</keyword>
<dbReference type="InterPro" id="IPR010559">
    <property type="entry name" value="Sig_transdc_His_kin_internal"/>
</dbReference>
<dbReference type="SUPFAM" id="SSF158472">
    <property type="entry name" value="HAMP domain-like"/>
    <property type="match status" value="1"/>
</dbReference>
<dbReference type="eggNOG" id="COG2972">
    <property type="taxonomic scope" value="Bacteria"/>
</dbReference>
<evidence type="ECO:0000256" key="6">
    <source>
        <dbReference type="ARBA" id="ARBA00022679"/>
    </source>
</evidence>
<dbReference type="Proteomes" id="UP000028123">
    <property type="component" value="Unassembled WGS sequence"/>
</dbReference>
<evidence type="ECO:0000259" key="16">
    <source>
        <dbReference type="PROSITE" id="PS50885"/>
    </source>
</evidence>
<dbReference type="GO" id="GO:0000155">
    <property type="term" value="F:phosphorelay sensor kinase activity"/>
    <property type="evidence" value="ECO:0007669"/>
    <property type="project" value="InterPro"/>
</dbReference>
<keyword evidence="4" id="KW-1003">Cell membrane</keyword>
<dbReference type="InterPro" id="IPR003660">
    <property type="entry name" value="HAMP_dom"/>
</dbReference>
<keyword evidence="12" id="KW-0902">Two-component regulatory system</keyword>
<evidence type="ECO:0000256" key="10">
    <source>
        <dbReference type="ARBA" id="ARBA00022840"/>
    </source>
</evidence>
<evidence type="ECO:0000256" key="5">
    <source>
        <dbReference type="ARBA" id="ARBA00022553"/>
    </source>
</evidence>
<gene>
    <name evidence="17" type="ORF">ET33_10875</name>
</gene>
<reference evidence="17 18" key="1">
    <citation type="submission" date="2014-06" db="EMBL/GenBank/DDBJ databases">
        <title>Draft genome sequence of Paenibacillus sp. MSt1.</title>
        <authorList>
            <person name="Aw Y.K."/>
            <person name="Ong K.S."/>
            <person name="Gan H.M."/>
            <person name="Lee S.M."/>
        </authorList>
    </citation>
    <scope>NUCLEOTIDE SEQUENCE [LARGE SCALE GENOMIC DNA]</scope>
    <source>
        <strain evidence="17 18">MSt1</strain>
    </source>
</reference>
<dbReference type="InterPro" id="IPR003594">
    <property type="entry name" value="HATPase_dom"/>
</dbReference>
<evidence type="ECO:0000256" key="12">
    <source>
        <dbReference type="ARBA" id="ARBA00023012"/>
    </source>
</evidence>
<dbReference type="InterPro" id="IPR036890">
    <property type="entry name" value="HATPase_C_sf"/>
</dbReference>
<evidence type="ECO:0000256" key="14">
    <source>
        <dbReference type="SAM" id="Phobius"/>
    </source>
</evidence>
<dbReference type="Pfam" id="PF00672">
    <property type="entry name" value="HAMP"/>
    <property type="match status" value="1"/>
</dbReference>
<evidence type="ECO:0000256" key="9">
    <source>
        <dbReference type="ARBA" id="ARBA00022777"/>
    </source>
</evidence>
<feature type="transmembrane region" description="Helical" evidence="14">
    <location>
        <begin position="14"/>
        <end position="38"/>
    </location>
</feature>
<evidence type="ECO:0000313" key="18">
    <source>
        <dbReference type="Proteomes" id="UP000028123"/>
    </source>
</evidence>
<dbReference type="OrthoDB" id="9776552at2"/>
<keyword evidence="13 14" id="KW-0472">Membrane</keyword>
<comment type="subcellular location">
    <subcellularLocation>
        <location evidence="2">Cell membrane</location>
        <topology evidence="2">Multi-pass membrane protein</topology>
    </subcellularLocation>
</comment>
<name>A0A081P0G6_9BACL</name>
<keyword evidence="5" id="KW-0597">Phosphoprotein</keyword>
<dbReference type="AlphaFoldDB" id="A0A081P0G6"/>
<feature type="domain" description="HAMP" evidence="16">
    <location>
        <begin position="329"/>
        <end position="381"/>
    </location>
</feature>
<evidence type="ECO:0000256" key="4">
    <source>
        <dbReference type="ARBA" id="ARBA00022475"/>
    </source>
</evidence>
<keyword evidence="10" id="KW-0067">ATP-binding</keyword>
<protein>
    <recommendedName>
        <fullName evidence="3">histidine kinase</fullName>
        <ecNumber evidence="3">2.7.13.3</ecNumber>
    </recommendedName>
</protein>
<sequence>MIGSVYRRYIKNNLFMKLLLSFALITILTIITLSYLMYHVMSQSVVQREMDNQKKAMESVNAFLSEKYESVQSMVLGVYRDPRLAADISYFLQHDFRDYIEHGLNRYYEEDVPPYGLSYFANRLEDDPDIRNLMLYSAEKQSLYVYNRQKSAKLHMTNAVHSYVPDAMALDNKNVSVPNPWIRKEIDQWDPRLFAVRAVMNDKNSLKYIGQLLIYFDSDGIWKSLASYKETLKGTILVLTPNGDVIFDSSGTYYGKSYPYMNQIQQETGMLEQESYITTLAQNQAGYVVVGTIPKQEIAAASQGWRRTIIIASVLGILIAILFPSLVVINFAKRTNKIIRFMKKVETGDLTSRIIEPKEDELGQISRSFNDMLDELNRYIERVYKAEIRQKHTEFAALQARVNPHFLYNTLEVIRMRAISQGAHDVGEMIFSLSALFRNVVQQKALYTLKDELEACRLYLELFRIRYKDRFTYAIECDRELYGIPVVKMFLQPIIENYIVHGIEADRDDNRAVIRFSRENGTIRVRVEDNGRGIEPQRLEEIKEALGAPEEVGGSFGLRVVYERLKLLHGNRAGMELKSKPGVGTTVTVWFPEKEGAGESDV</sequence>
<comment type="catalytic activity">
    <reaction evidence="1">
        <text>ATP + protein L-histidine = ADP + protein N-phospho-L-histidine.</text>
        <dbReference type="EC" id="2.7.13.3"/>
    </reaction>
</comment>
<dbReference type="PANTHER" id="PTHR34220:SF11">
    <property type="entry name" value="SENSOR PROTEIN KINASE HPTS"/>
    <property type="match status" value="1"/>
</dbReference>
<dbReference type="EC" id="2.7.13.3" evidence="3"/>
<dbReference type="Gene3D" id="3.30.565.10">
    <property type="entry name" value="Histidine kinase-like ATPase, C-terminal domain"/>
    <property type="match status" value="1"/>
</dbReference>
<comment type="caution">
    <text evidence="17">The sequence shown here is derived from an EMBL/GenBank/DDBJ whole genome shotgun (WGS) entry which is preliminary data.</text>
</comment>
<dbReference type="InterPro" id="IPR050640">
    <property type="entry name" value="Bact_2-comp_sensor_kinase"/>
</dbReference>
<dbReference type="PANTHER" id="PTHR34220">
    <property type="entry name" value="SENSOR HISTIDINE KINASE YPDA"/>
    <property type="match status" value="1"/>
</dbReference>
<dbReference type="SMART" id="SM00387">
    <property type="entry name" value="HATPase_c"/>
    <property type="match status" value="1"/>
</dbReference>
<evidence type="ECO:0000256" key="3">
    <source>
        <dbReference type="ARBA" id="ARBA00012438"/>
    </source>
</evidence>
<feature type="transmembrane region" description="Helical" evidence="14">
    <location>
        <begin position="309"/>
        <end position="332"/>
    </location>
</feature>
<evidence type="ECO:0000256" key="7">
    <source>
        <dbReference type="ARBA" id="ARBA00022692"/>
    </source>
</evidence>
<dbReference type="EMBL" id="JNVM01000017">
    <property type="protein sequence ID" value="KEQ24189.1"/>
    <property type="molecule type" value="Genomic_DNA"/>
</dbReference>
<dbReference type="PROSITE" id="PS50109">
    <property type="entry name" value="HIS_KIN"/>
    <property type="match status" value="1"/>
</dbReference>
<evidence type="ECO:0000256" key="8">
    <source>
        <dbReference type="ARBA" id="ARBA00022741"/>
    </source>
</evidence>
<dbReference type="SUPFAM" id="SSF55874">
    <property type="entry name" value="ATPase domain of HSP90 chaperone/DNA topoisomerase II/histidine kinase"/>
    <property type="match status" value="1"/>
</dbReference>
<dbReference type="GO" id="GO:0005886">
    <property type="term" value="C:plasma membrane"/>
    <property type="evidence" value="ECO:0007669"/>
    <property type="project" value="UniProtKB-SubCell"/>
</dbReference>
<dbReference type="InterPro" id="IPR005467">
    <property type="entry name" value="His_kinase_dom"/>
</dbReference>
<dbReference type="GO" id="GO:0005524">
    <property type="term" value="F:ATP binding"/>
    <property type="evidence" value="ECO:0007669"/>
    <property type="project" value="UniProtKB-KW"/>
</dbReference>
<evidence type="ECO:0000313" key="17">
    <source>
        <dbReference type="EMBL" id="KEQ24189.1"/>
    </source>
</evidence>
<keyword evidence="18" id="KW-1185">Reference proteome</keyword>
<evidence type="ECO:0000256" key="11">
    <source>
        <dbReference type="ARBA" id="ARBA00022989"/>
    </source>
</evidence>
<proteinExistence type="predicted"/>
<evidence type="ECO:0000256" key="1">
    <source>
        <dbReference type="ARBA" id="ARBA00000085"/>
    </source>
</evidence>
<dbReference type="PROSITE" id="PS50885">
    <property type="entry name" value="HAMP"/>
    <property type="match status" value="1"/>
</dbReference>
<dbReference type="Gene3D" id="6.10.340.10">
    <property type="match status" value="1"/>
</dbReference>
<keyword evidence="7 14" id="KW-0812">Transmembrane</keyword>
<evidence type="ECO:0000259" key="15">
    <source>
        <dbReference type="PROSITE" id="PS50109"/>
    </source>
</evidence>
<dbReference type="SMART" id="SM00304">
    <property type="entry name" value="HAMP"/>
    <property type="match status" value="1"/>
</dbReference>
<dbReference type="Pfam" id="PF02518">
    <property type="entry name" value="HATPase_c"/>
    <property type="match status" value="1"/>
</dbReference>
<feature type="domain" description="Histidine kinase" evidence="15">
    <location>
        <begin position="491"/>
        <end position="595"/>
    </location>
</feature>
<keyword evidence="8" id="KW-0547">Nucleotide-binding</keyword>
<dbReference type="Pfam" id="PF06580">
    <property type="entry name" value="His_kinase"/>
    <property type="match status" value="1"/>
</dbReference>
<accession>A0A081P0G6</accession>
<dbReference type="RefSeq" id="WP_036686459.1">
    <property type="nucleotide sequence ID" value="NZ_JNVM01000017.1"/>
</dbReference>
<keyword evidence="9 17" id="KW-0418">Kinase</keyword>
<dbReference type="InterPro" id="IPR004358">
    <property type="entry name" value="Sig_transdc_His_kin-like_C"/>
</dbReference>
<evidence type="ECO:0000256" key="13">
    <source>
        <dbReference type="ARBA" id="ARBA00023136"/>
    </source>
</evidence>
<dbReference type="CDD" id="cd06225">
    <property type="entry name" value="HAMP"/>
    <property type="match status" value="1"/>
</dbReference>
<dbReference type="PRINTS" id="PR00344">
    <property type="entry name" value="BCTRLSENSOR"/>
</dbReference>
<keyword evidence="6" id="KW-0808">Transferase</keyword>
<evidence type="ECO:0000256" key="2">
    <source>
        <dbReference type="ARBA" id="ARBA00004651"/>
    </source>
</evidence>